<sequence length="146" mass="17034">MTLALGILAAVILSGYSFYFYKIIIGRPGEFELSLLKSLGEWILARRLRARTDLWLMLLFSAFLELTYFLLAFAVIKNPLLLFFTTFLAGFEFLHLLMLRRRFSLFLKGGLMLKNLFLWPVERISALFLFTHSLLVLLSLIFWQTV</sequence>
<dbReference type="STRING" id="1123382.SAMN02745221_00366"/>
<protein>
    <submittedName>
        <fullName evidence="2">Uncharacterized protein</fullName>
    </submittedName>
</protein>
<proteinExistence type="predicted"/>
<gene>
    <name evidence="2" type="ORF">SAMN02745221_00366</name>
</gene>
<accession>A0A1M5KG48</accession>
<organism evidence="2 3">
    <name type="scientific">Thermosyntropha lipolytica DSM 11003</name>
    <dbReference type="NCBI Taxonomy" id="1123382"/>
    <lineage>
        <taxon>Bacteria</taxon>
        <taxon>Bacillati</taxon>
        <taxon>Bacillota</taxon>
        <taxon>Clostridia</taxon>
        <taxon>Eubacteriales</taxon>
        <taxon>Syntrophomonadaceae</taxon>
        <taxon>Thermosyntropha</taxon>
    </lineage>
</organism>
<feature type="transmembrane region" description="Helical" evidence="1">
    <location>
        <begin position="6"/>
        <end position="25"/>
    </location>
</feature>
<dbReference type="EMBL" id="FQWY01000005">
    <property type="protein sequence ID" value="SHG51728.1"/>
    <property type="molecule type" value="Genomic_DNA"/>
</dbReference>
<evidence type="ECO:0000313" key="3">
    <source>
        <dbReference type="Proteomes" id="UP000242329"/>
    </source>
</evidence>
<keyword evidence="1" id="KW-1133">Transmembrane helix</keyword>
<feature type="transmembrane region" description="Helical" evidence="1">
    <location>
        <begin position="120"/>
        <end position="143"/>
    </location>
</feature>
<keyword evidence="1" id="KW-0472">Membrane</keyword>
<dbReference type="AlphaFoldDB" id="A0A1M5KG48"/>
<evidence type="ECO:0000313" key="2">
    <source>
        <dbReference type="EMBL" id="SHG51728.1"/>
    </source>
</evidence>
<reference evidence="3" key="1">
    <citation type="submission" date="2016-11" db="EMBL/GenBank/DDBJ databases">
        <authorList>
            <person name="Varghese N."/>
            <person name="Submissions S."/>
        </authorList>
    </citation>
    <scope>NUCLEOTIDE SEQUENCE [LARGE SCALE GENOMIC DNA]</scope>
    <source>
        <strain evidence="3">DSM 11003</strain>
    </source>
</reference>
<dbReference type="Proteomes" id="UP000242329">
    <property type="component" value="Unassembled WGS sequence"/>
</dbReference>
<keyword evidence="3" id="KW-1185">Reference proteome</keyword>
<keyword evidence="1" id="KW-0812">Transmembrane</keyword>
<evidence type="ECO:0000256" key="1">
    <source>
        <dbReference type="SAM" id="Phobius"/>
    </source>
</evidence>
<feature type="transmembrane region" description="Helical" evidence="1">
    <location>
        <begin position="80"/>
        <end position="99"/>
    </location>
</feature>
<name>A0A1M5KG48_9FIRM</name>
<feature type="transmembrane region" description="Helical" evidence="1">
    <location>
        <begin position="54"/>
        <end position="74"/>
    </location>
</feature>